<dbReference type="InterPro" id="IPR001965">
    <property type="entry name" value="Znf_PHD"/>
</dbReference>
<dbReference type="InterPro" id="IPR013083">
    <property type="entry name" value="Znf_RING/FYVE/PHD"/>
</dbReference>
<dbReference type="Proteomes" id="UP000825729">
    <property type="component" value="Unassembled WGS sequence"/>
</dbReference>
<keyword evidence="1" id="KW-0479">Metal-binding</keyword>
<comment type="caution">
    <text evidence="7">The sequence shown here is derived from an EMBL/GenBank/DDBJ whole genome shotgun (WGS) entry which is preliminary data.</text>
</comment>
<dbReference type="InterPro" id="IPR057765">
    <property type="entry name" value="MS1-like_ubiquitin"/>
</dbReference>
<keyword evidence="4" id="KW-0805">Transcription regulation</keyword>
<dbReference type="InterPro" id="IPR058054">
    <property type="entry name" value="Znf_MS1-like"/>
</dbReference>
<keyword evidence="8" id="KW-1185">Reference proteome</keyword>
<dbReference type="InterPro" id="IPR059080">
    <property type="entry name" value="WHD_PTC1"/>
</dbReference>
<dbReference type="InterPro" id="IPR020549">
    <property type="entry name" value="YbeY_CS"/>
</dbReference>
<organism evidence="7 8">
    <name type="scientific">Aristolochia fimbriata</name>
    <name type="common">White veined hardy Dutchman's pipe vine</name>
    <dbReference type="NCBI Taxonomy" id="158543"/>
    <lineage>
        <taxon>Eukaryota</taxon>
        <taxon>Viridiplantae</taxon>
        <taxon>Streptophyta</taxon>
        <taxon>Embryophyta</taxon>
        <taxon>Tracheophyta</taxon>
        <taxon>Spermatophyta</taxon>
        <taxon>Magnoliopsida</taxon>
        <taxon>Magnoliidae</taxon>
        <taxon>Piperales</taxon>
        <taxon>Aristolochiaceae</taxon>
        <taxon>Aristolochia</taxon>
    </lineage>
</organism>
<dbReference type="Pfam" id="PF25565">
    <property type="entry name" value="Ubiquitin_At1g33420"/>
    <property type="match status" value="1"/>
</dbReference>
<proteinExistence type="predicted"/>
<accession>A0AAV7F7S3</accession>
<dbReference type="InterPro" id="IPR019787">
    <property type="entry name" value="Znf_PHD-finger"/>
</dbReference>
<keyword evidence="2" id="KW-0863">Zinc-finger</keyword>
<keyword evidence="3" id="KW-0862">Zinc</keyword>
<evidence type="ECO:0000259" key="6">
    <source>
        <dbReference type="SMART" id="SM00249"/>
    </source>
</evidence>
<keyword evidence="5" id="KW-0804">Transcription</keyword>
<dbReference type="PROSITE" id="PS01359">
    <property type="entry name" value="ZF_PHD_1"/>
    <property type="match status" value="1"/>
</dbReference>
<evidence type="ECO:0000313" key="7">
    <source>
        <dbReference type="EMBL" id="KAG9457018.1"/>
    </source>
</evidence>
<evidence type="ECO:0000256" key="4">
    <source>
        <dbReference type="ARBA" id="ARBA00023015"/>
    </source>
</evidence>
<protein>
    <recommendedName>
        <fullName evidence="6">Zinc finger PHD-type domain-containing protein</fullName>
    </recommendedName>
</protein>
<dbReference type="GO" id="GO:0008270">
    <property type="term" value="F:zinc ion binding"/>
    <property type="evidence" value="ECO:0007669"/>
    <property type="project" value="UniProtKB-KW"/>
</dbReference>
<dbReference type="PANTHER" id="PTHR46201">
    <property type="entry name" value="PHD FINGER PROTEIN MALE MEIOCYTE DEATH 1-RELATED"/>
    <property type="match status" value="1"/>
</dbReference>
<dbReference type="InterPro" id="IPR011011">
    <property type="entry name" value="Znf_FYVE_PHD"/>
</dbReference>
<dbReference type="AlphaFoldDB" id="A0AAV7F7S3"/>
<dbReference type="Pfam" id="PF00628">
    <property type="entry name" value="PHD"/>
    <property type="match status" value="1"/>
</dbReference>
<dbReference type="PROSITE" id="PS01306">
    <property type="entry name" value="UPF0054"/>
    <property type="match status" value="1"/>
</dbReference>
<dbReference type="Gene3D" id="3.30.40.10">
    <property type="entry name" value="Zinc/RING finger domain, C3HC4 (zinc finger)"/>
    <property type="match status" value="1"/>
</dbReference>
<dbReference type="InterPro" id="IPR019786">
    <property type="entry name" value="Zinc_finger_PHD-type_CS"/>
</dbReference>
<dbReference type="SMART" id="SM00249">
    <property type="entry name" value="PHD"/>
    <property type="match status" value="1"/>
</dbReference>
<dbReference type="SUPFAM" id="SSF57903">
    <property type="entry name" value="FYVE/PHD zinc finger"/>
    <property type="match status" value="1"/>
</dbReference>
<evidence type="ECO:0000256" key="2">
    <source>
        <dbReference type="ARBA" id="ARBA00022771"/>
    </source>
</evidence>
<gene>
    <name evidence="7" type="ORF">H6P81_001526</name>
</gene>
<evidence type="ECO:0000313" key="8">
    <source>
        <dbReference type="Proteomes" id="UP000825729"/>
    </source>
</evidence>
<evidence type="ECO:0000256" key="1">
    <source>
        <dbReference type="ARBA" id="ARBA00022723"/>
    </source>
</evidence>
<reference evidence="7 8" key="1">
    <citation type="submission" date="2021-07" db="EMBL/GenBank/DDBJ databases">
        <title>The Aristolochia fimbriata genome: insights into angiosperm evolution, floral development and chemical biosynthesis.</title>
        <authorList>
            <person name="Jiao Y."/>
        </authorList>
    </citation>
    <scope>NUCLEOTIDE SEQUENCE [LARGE SCALE GENOMIC DNA]</scope>
    <source>
        <strain evidence="7">IBCAS-2021</strain>
        <tissue evidence="7">Leaf</tissue>
    </source>
</reference>
<dbReference type="Pfam" id="PF25874">
    <property type="entry name" value="WHD_plant_repro"/>
    <property type="match status" value="1"/>
</dbReference>
<dbReference type="EMBL" id="JAINDJ010000002">
    <property type="protein sequence ID" value="KAG9457018.1"/>
    <property type="molecule type" value="Genomic_DNA"/>
</dbReference>
<feature type="domain" description="Zinc finger PHD-type" evidence="6">
    <location>
        <begin position="631"/>
        <end position="677"/>
    </location>
</feature>
<dbReference type="PANTHER" id="PTHR46201:SF3">
    <property type="entry name" value="OS01G0877500 PROTEIN"/>
    <property type="match status" value="1"/>
</dbReference>
<name>A0AAV7F7S3_ARIFI</name>
<evidence type="ECO:0000256" key="5">
    <source>
        <dbReference type="ARBA" id="ARBA00023163"/>
    </source>
</evidence>
<evidence type="ECO:0000256" key="3">
    <source>
        <dbReference type="ARBA" id="ARBA00022833"/>
    </source>
</evidence>
<dbReference type="CDD" id="cd15556">
    <property type="entry name" value="PHD_MMD1_like"/>
    <property type="match status" value="1"/>
</dbReference>
<sequence>MVVNGRPVKRMKRRVTADLYDFLTFPAADDEFAGVYDGQFRTNVRSFLSKHARLPPPSSLFSPSAVPHLLTWQIAFRIGDVETSGGADSSSPAPVVSLDVVEEDVTRSRSVYCDQCRVVGWSGHPVCGKRYHFIIRSDNKSVNGHQQACTRCGALLLSLDSRCKSCNYEFTPDDLEDWVYLQLEDTTHLLHGVVHANGYGHLLRVNGREGGSKFLSGSDIMDFWDRLCKLLRVRKVSVMDVSKKYGMEFRLLHAVTNGQPWYGNWGYEFGAGSFGLTLDAYETAVKSLSDVPLSPFFTHGRGPRSRLQDMVAFYWSLSEHRLETVKDLFSFIMNLIRNIHKQAGAEGKRPAQFSLPLCLWTEEDVNRVEAAMIKVLRAVGGSHWVAWRALRGAVCRAGPPELLDYCLKLLGGRSFDGMNVEVRRNPKTDVVEYRLSTGTQLSDQSDSQSQPMVWDGIPNCPSEVQLLRDLKFLYDSLLFPQTMLNYGPRSTRDLAFSSAVKLLDCKQFLKHYDAQYLSVPNPFAIQLLCQVDLIDQPKDYTAPPPEHIVLPVTATVADLKRDATVAFQDVYVLFRRFQAEQLLDYGHLDDSTQVKLLVGLKGSVRVRGRCHSNHGLYRFRMERGTENWVVDCTCGAKDDDGERMLACDSCGVWQHTRCAGVPDNEVVSAKFICVKCGGPSPEVPMLGSRCRDDLEAVWVGNHFPSTPSLG</sequence>